<evidence type="ECO:0000313" key="3">
    <source>
        <dbReference type="Proteomes" id="UP000198287"/>
    </source>
</evidence>
<feature type="compositionally biased region" description="Gly residues" evidence="1">
    <location>
        <begin position="95"/>
        <end position="112"/>
    </location>
</feature>
<evidence type="ECO:0000313" key="2">
    <source>
        <dbReference type="EMBL" id="OXA62142.1"/>
    </source>
</evidence>
<sequence>MYMDARIFCLPVPRKMGLSGSVTKWIIAIVVLTTSIVDACNSYGHYGSSVVDFSHLDNLDASHHPTLSEKIRSVVRSHYGKGWGWSPPKSSYQGHSGGGDSYSHSAGGGGGESDGHHHLSSISSHSSHHKPGYEFAAHNHQKPVIVGPPKSKNAEGMSRKYRKVKVVQVKKLNE</sequence>
<dbReference type="Proteomes" id="UP000198287">
    <property type="component" value="Unassembled WGS sequence"/>
</dbReference>
<dbReference type="EMBL" id="LNIX01000001">
    <property type="protein sequence ID" value="OXA62142.1"/>
    <property type="molecule type" value="Genomic_DNA"/>
</dbReference>
<gene>
    <name evidence="2" type="ORF">Fcan01_03204</name>
</gene>
<protein>
    <submittedName>
        <fullName evidence="2">Kalirin</fullName>
    </submittedName>
</protein>
<name>A0A226EX25_FOLCA</name>
<keyword evidence="3" id="KW-1185">Reference proteome</keyword>
<feature type="region of interest" description="Disordered" evidence="1">
    <location>
        <begin position="88"/>
        <end position="160"/>
    </location>
</feature>
<accession>A0A226EX25</accession>
<dbReference type="AlphaFoldDB" id="A0A226EX25"/>
<proteinExistence type="predicted"/>
<reference evidence="2 3" key="1">
    <citation type="submission" date="2015-12" db="EMBL/GenBank/DDBJ databases">
        <title>The genome of Folsomia candida.</title>
        <authorList>
            <person name="Faddeeva A."/>
            <person name="Derks M.F."/>
            <person name="Anvar Y."/>
            <person name="Smit S."/>
            <person name="Van Straalen N."/>
            <person name="Roelofs D."/>
        </authorList>
    </citation>
    <scope>NUCLEOTIDE SEQUENCE [LARGE SCALE GENOMIC DNA]</scope>
    <source>
        <strain evidence="2 3">VU population</strain>
        <tissue evidence="2">Whole body</tissue>
    </source>
</reference>
<comment type="caution">
    <text evidence="2">The sequence shown here is derived from an EMBL/GenBank/DDBJ whole genome shotgun (WGS) entry which is preliminary data.</text>
</comment>
<organism evidence="2 3">
    <name type="scientific">Folsomia candida</name>
    <name type="common">Springtail</name>
    <dbReference type="NCBI Taxonomy" id="158441"/>
    <lineage>
        <taxon>Eukaryota</taxon>
        <taxon>Metazoa</taxon>
        <taxon>Ecdysozoa</taxon>
        <taxon>Arthropoda</taxon>
        <taxon>Hexapoda</taxon>
        <taxon>Collembola</taxon>
        <taxon>Entomobryomorpha</taxon>
        <taxon>Isotomoidea</taxon>
        <taxon>Isotomidae</taxon>
        <taxon>Proisotominae</taxon>
        <taxon>Folsomia</taxon>
    </lineage>
</organism>
<evidence type="ECO:0000256" key="1">
    <source>
        <dbReference type="SAM" id="MobiDB-lite"/>
    </source>
</evidence>